<name>A0AAE1A018_9GAST</name>
<proteinExistence type="predicted"/>
<dbReference type="EMBL" id="JAWDGP010002895">
    <property type="protein sequence ID" value="KAK3778808.1"/>
    <property type="molecule type" value="Genomic_DNA"/>
</dbReference>
<evidence type="ECO:0000313" key="2">
    <source>
        <dbReference type="Proteomes" id="UP001283361"/>
    </source>
</evidence>
<keyword evidence="2" id="KW-1185">Reference proteome</keyword>
<dbReference type="AlphaFoldDB" id="A0AAE1A018"/>
<dbReference type="Proteomes" id="UP001283361">
    <property type="component" value="Unassembled WGS sequence"/>
</dbReference>
<comment type="caution">
    <text evidence="1">The sequence shown here is derived from an EMBL/GenBank/DDBJ whole genome shotgun (WGS) entry which is preliminary data.</text>
</comment>
<evidence type="ECO:0000313" key="1">
    <source>
        <dbReference type="EMBL" id="KAK3778808.1"/>
    </source>
</evidence>
<protein>
    <submittedName>
        <fullName evidence="1">Uncharacterized protein</fullName>
    </submittedName>
</protein>
<organism evidence="1 2">
    <name type="scientific">Elysia crispata</name>
    <name type="common">lettuce slug</name>
    <dbReference type="NCBI Taxonomy" id="231223"/>
    <lineage>
        <taxon>Eukaryota</taxon>
        <taxon>Metazoa</taxon>
        <taxon>Spiralia</taxon>
        <taxon>Lophotrochozoa</taxon>
        <taxon>Mollusca</taxon>
        <taxon>Gastropoda</taxon>
        <taxon>Heterobranchia</taxon>
        <taxon>Euthyneura</taxon>
        <taxon>Panpulmonata</taxon>
        <taxon>Sacoglossa</taxon>
        <taxon>Placobranchoidea</taxon>
        <taxon>Plakobranchidae</taxon>
        <taxon>Elysia</taxon>
    </lineage>
</organism>
<accession>A0AAE1A018</accession>
<gene>
    <name evidence="1" type="ORF">RRG08_013076</name>
</gene>
<reference evidence="1" key="1">
    <citation type="journal article" date="2023" name="G3 (Bethesda)">
        <title>A reference genome for the long-term kleptoplast-retaining sea slug Elysia crispata morphotype clarki.</title>
        <authorList>
            <person name="Eastman K.E."/>
            <person name="Pendleton A.L."/>
            <person name="Shaikh M.A."/>
            <person name="Suttiyut T."/>
            <person name="Ogas R."/>
            <person name="Tomko P."/>
            <person name="Gavelis G."/>
            <person name="Widhalm J.R."/>
            <person name="Wisecaver J.H."/>
        </authorList>
    </citation>
    <scope>NUCLEOTIDE SEQUENCE</scope>
    <source>
        <strain evidence="1">ECLA1</strain>
    </source>
</reference>
<sequence length="127" mass="14663">MSPCSPVSTRMVGLRLCMGSVRVVPREEMAEIRRTCRQKAKVENQSVLSGCHNKNRIFYECLRHLEDPPDGRLMIREQHKKERGKIIGFMSSPGDVRSPSALFRDFRDKNSNHLELVKSWDDSRSSM</sequence>